<feature type="domain" description="3D" evidence="4">
    <location>
        <begin position="124"/>
        <end position="180"/>
    </location>
</feature>
<dbReference type="RefSeq" id="WP_268115820.1">
    <property type="nucleotide sequence ID" value="NZ_CP113524.1"/>
</dbReference>
<feature type="compositionally biased region" description="Polar residues" evidence="2">
    <location>
        <begin position="35"/>
        <end position="50"/>
    </location>
</feature>
<evidence type="ECO:0000256" key="3">
    <source>
        <dbReference type="SAM" id="SignalP"/>
    </source>
</evidence>
<keyword evidence="1 3" id="KW-0732">Signal</keyword>
<dbReference type="InterPro" id="IPR059180">
    <property type="entry name" value="3D_YorM"/>
</dbReference>
<feature type="compositionally biased region" description="Basic and acidic residues" evidence="2">
    <location>
        <begin position="51"/>
        <end position="77"/>
    </location>
</feature>
<accession>A0ABY7AH53</accession>
<organism evidence="5 6">
    <name type="scientific">Lacrimispora xylanolytica</name>
    <dbReference type="NCBI Taxonomy" id="29375"/>
    <lineage>
        <taxon>Bacteria</taxon>
        <taxon>Bacillati</taxon>
        <taxon>Bacillota</taxon>
        <taxon>Clostridia</taxon>
        <taxon>Lachnospirales</taxon>
        <taxon>Lachnospiraceae</taxon>
        <taxon>Lacrimispora</taxon>
    </lineage>
</organism>
<evidence type="ECO:0000256" key="2">
    <source>
        <dbReference type="SAM" id="MobiDB-lite"/>
    </source>
</evidence>
<dbReference type="CDD" id="cd14667">
    <property type="entry name" value="3D_containing_proteins"/>
    <property type="match status" value="1"/>
</dbReference>
<evidence type="ECO:0000259" key="4">
    <source>
        <dbReference type="Pfam" id="PF06725"/>
    </source>
</evidence>
<sequence length="185" mass="19718">MKRFSGKLRITGLLTILCILLLSTSAMADEAAGKEQTTADAQSGSVQTIKSDAKSESGTEDTKNSEEIGPGIKKETEPQETEPTGPVFEKGASLGLFSATAYCPSKSGKIGRTYSGTTPRAQHTLSADLTILPIGTMVMIDDVIYTVEDTGSGIRGNKVDIYFGSREEALNFGRQTKEIFAVNVK</sequence>
<proteinExistence type="predicted"/>
<dbReference type="InterPro" id="IPR051933">
    <property type="entry name" value="Resuscitation_pf_RpfB"/>
</dbReference>
<evidence type="ECO:0000313" key="5">
    <source>
        <dbReference type="EMBL" id="WAJ24852.1"/>
    </source>
</evidence>
<protein>
    <submittedName>
        <fullName evidence="5">3D domain-containing protein</fullName>
    </submittedName>
</protein>
<feature type="region of interest" description="Disordered" evidence="2">
    <location>
        <begin position="33"/>
        <end position="89"/>
    </location>
</feature>
<dbReference type="InterPro" id="IPR036908">
    <property type="entry name" value="RlpA-like_sf"/>
</dbReference>
<dbReference type="Proteomes" id="UP001163115">
    <property type="component" value="Chromosome"/>
</dbReference>
<reference evidence="5" key="1">
    <citation type="submission" date="2022-11" db="EMBL/GenBank/DDBJ databases">
        <title>Lacrimispora xylanolytica sy1, complete genome.</title>
        <authorList>
            <person name="Choi S."/>
        </authorList>
    </citation>
    <scope>NUCLEOTIDE SEQUENCE</scope>
    <source>
        <strain evidence="5">Sy1</strain>
    </source>
</reference>
<dbReference type="Pfam" id="PF06725">
    <property type="entry name" value="3D"/>
    <property type="match status" value="1"/>
</dbReference>
<dbReference type="Gene3D" id="2.40.40.10">
    <property type="entry name" value="RlpA-like domain"/>
    <property type="match status" value="1"/>
</dbReference>
<name>A0ABY7AH53_9FIRM</name>
<gene>
    <name evidence="5" type="ORF">OW255_04915</name>
</gene>
<dbReference type="EMBL" id="CP113524">
    <property type="protein sequence ID" value="WAJ24852.1"/>
    <property type="molecule type" value="Genomic_DNA"/>
</dbReference>
<evidence type="ECO:0000313" key="6">
    <source>
        <dbReference type="Proteomes" id="UP001163115"/>
    </source>
</evidence>
<feature type="signal peptide" evidence="3">
    <location>
        <begin position="1"/>
        <end position="28"/>
    </location>
</feature>
<keyword evidence="6" id="KW-1185">Reference proteome</keyword>
<dbReference type="PANTHER" id="PTHR39160:SF4">
    <property type="entry name" value="RESUSCITATION-PROMOTING FACTOR RPFB"/>
    <property type="match status" value="1"/>
</dbReference>
<feature type="chain" id="PRO_5045779656" evidence="3">
    <location>
        <begin position="29"/>
        <end position="185"/>
    </location>
</feature>
<dbReference type="InterPro" id="IPR010611">
    <property type="entry name" value="3D_dom"/>
</dbReference>
<dbReference type="SUPFAM" id="SSF50685">
    <property type="entry name" value="Barwin-like endoglucanases"/>
    <property type="match status" value="1"/>
</dbReference>
<evidence type="ECO:0000256" key="1">
    <source>
        <dbReference type="ARBA" id="ARBA00022729"/>
    </source>
</evidence>
<dbReference type="PANTHER" id="PTHR39160">
    <property type="entry name" value="CELL WALL-BINDING PROTEIN YOCH"/>
    <property type="match status" value="1"/>
</dbReference>